<name>A0A517T1M6_9BACT</name>
<accession>A0A517T1M6</accession>
<evidence type="ECO:0000313" key="2">
    <source>
        <dbReference type="Proteomes" id="UP000315003"/>
    </source>
</evidence>
<keyword evidence="2" id="KW-1185">Reference proteome</keyword>
<reference evidence="1 2" key="1">
    <citation type="submission" date="2019-02" db="EMBL/GenBank/DDBJ databases">
        <title>Deep-cultivation of Planctomycetes and their phenomic and genomic characterization uncovers novel biology.</title>
        <authorList>
            <person name="Wiegand S."/>
            <person name="Jogler M."/>
            <person name="Boedeker C."/>
            <person name="Pinto D."/>
            <person name="Vollmers J."/>
            <person name="Rivas-Marin E."/>
            <person name="Kohn T."/>
            <person name="Peeters S.H."/>
            <person name="Heuer A."/>
            <person name="Rast P."/>
            <person name="Oberbeckmann S."/>
            <person name="Bunk B."/>
            <person name="Jeske O."/>
            <person name="Meyerdierks A."/>
            <person name="Storesund J.E."/>
            <person name="Kallscheuer N."/>
            <person name="Luecker S."/>
            <person name="Lage O.M."/>
            <person name="Pohl T."/>
            <person name="Merkel B.J."/>
            <person name="Hornburger P."/>
            <person name="Mueller R.-W."/>
            <person name="Bruemmer F."/>
            <person name="Labrenz M."/>
            <person name="Spormann A.M."/>
            <person name="Op den Camp H."/>
            <person name="Overmann J."/>
            <person name="Amann R."/>
            <person name="Jetten M.S.M."/>
            <person name="Mascher T."/>
            <person name="Medema M.H."/>
            <person name="Devos D.P."/>
            <person name="Kaster A.-K."/>
            <person name="Ovreas L."/>
            <person name="Rohde M."/>
            <person name="Galperin M.Y."/>
            <person name="Jogler C."/>
        </authorList>
    </citation>
    <scope>NUCLEOTIDE SEQUENCE [LARGE SCALE GENOMIC DNA]</scope>
    <source>
        <strain evidence="1 2">SV_7m_r</strain>
    </source>
</reference>
<protein>
    <submittedName>
        <fullName evidence="1">Uncharacterized protein</fullName>
    </submittedName>
</protein>
<proteinExistence type="predicted"/>
<sequence>MNLSNHGGLNLFQPLHRIKTVIAAIDEEVGHIEQQPSTRLVAQQVNEISLGNLLGKSQLRSNVLQ</sequence>
<organism evidence="1 2">
    <name type="scientific">Stieleria bergensis</name>
    <dbReference type="NCBI Taxonomy" id="2528025"/>
    <lineage>
        <taxon>Bacteria</taxon>
        <taxon>Pseudomonadati</taxon>
        <taxon>Planctomycetota</taxon>
        <taxon>Planctomycetia</taxon>
        <taxon>Pirellulales</taxon>
        <taxon>Pirellulaceae</taxon>
        <taxon>Stieleria</taxon>
    </lineage>
</organism>
<dbReference type="AlphaFoldDB" id="A0A517T1M6"/>
<dbReference type="EMBL" id="CP036272">
    <property type="protein sequence ID" value="QDT62280.1"/>
    <property type="molecule type" value="Genomic_DNA"/>
</dbReference>
<evidence type="ECO:0000313" key="1">
    <source>
        <dbReference type="EMBL" id="QDT62280.1"/>
    </source>
</evidence>
<gene>
    <name evidence="1" type="ORF">SV7mr_48270</name>
</gene>
<dbReference type="Proteomes" id="UP000315003">
    <property type="component" value="Chromosome"/>
</dbReference>